<accession>A0ABX0P9U4</accession>
<proteinExistence type="predicted"/>
<gene>
    <name evidence="2" type="ORF">HAV22_10470</name>
</gene>
<dbReference type="Proteomes" id="UP000716322">
    <property type="component" value="Unassembled WGS sequence"/>
</dbReference>
<evidence type="ECO:0000313" key="2">
    <source>
        <dbReference type="EMBL" id="NIA54066.1"/>
    </source>
</evidence>
<evidence type="ECO:0008006" key="4">
    <source>
        <dbReference type="Google" id="ProtNLM"/>
    </source>
</evidence>
<dbReference type="EMBL" id="JAAQOM010000005">
    <property type="protein sequence ID" value="NIA54066.1"/>
    <property type="molecule type" value="Genomic_DNA"/>
</dbReference>
<organism evidence="2 3">
    <name type="scientific">Telluria antibiotica</name>
    <dbReference type="NCBI Taxonomy" id="2717319"/>
    <lineage>
        <taxon>Bacteria</taxon>
        <taxon>Pseudomonadati</taxon>
        <taxon>Pseudomonadota</taxon>
        <taxon>Betaproteobacteria</taxon>
        <taxon>Burkholderiales</taxon>
        <taxon>Oxalobacteraceae</taxon>
        <taxon>Telluria group</taxon>
        <taxon>Telluria</taxon>
    </lineage>
</organism>
<feature type="signal peptide" evidence="1">
    <location>
        <begin position="1"/>
        <end position="31"/>
    </location>
</feature>
<sequence length="194" mass="21463">MQLTRAGLPVTKALHLLIAGSLLFCSASVAAQTAPSKFVVQTLEPTGGKIERPSEWFYAEAHGGPVYRWTLSREDTSGNRPYTTGVKIQAFTGVKQGTGKTAKEFALEFAEAKKKESKVIRSCPEVNQGLFTRTCLETEEGPHRILYSLFWGSNGLDIAVISIAGTTKELWQTYAATFDRMSTFELIDMKRFTQ</sequence>
<protein>
    <recommendedName>
        <fullName evidence="4">PsbP C-terminal domain-containing protein</fullName>
    </recommendedName>
</protein>
<name>A0ABX0P9U4_9BURK</name>
<keyword evidence="1" id="KW-0732">Signal</keyword>
<reference evidence="2 3" key="1">
    <citation type="submission" date="2020-03" db="EMBL/GenBank/DDBJ databases">
        <title>Genome sequence of strain Massilia sp. TW-1.</title>
        <authorList>
            <person name="Chaudhary D.K."/>
        </authorList>
    </citation>
    <scope>NUCLEOTIDE SEQUENCE [LARGE SCALE GENOMIC DNA]</scope>
    <source>
        <strain evidence="2 3">TW-1</strain>
    </source>
</reference>
<keyword evidence="3" id="KW-1185">Reference proteome</keyword>
<evidence type="ECO:0000256" key="1">
    <source>
        <dbReference type="SAM" id="SignalP"/>
    </source>
</evidence>
<feature type="chain" id="PRO_5046364164" description="PsbP C-terminal domain-containing protein" evidence="1">
    <location>
        <begin position="32"/>
        <end position="194"/>
    </location>
</feature>
<comment type="caution">
    <text evidence="2">The sequence shown here is derived from an EMBL/GenBank/DDBJ whole genome shotgun (WGS) entry which is preliminary data.</text>
</comment>
<dbReference type="RefSeq" id="WP_166859026.1">
    <property type="nucleotide sequence ID" value="NZ_JAAQOM010000005.1"/>
</dbReference>
<evidence type="ECO:0000313" key="3">
    <source>
        <dbReference type="Proteomes" id="UP000716322"/>
    </source>
</evidence>